<evidence type="ECO:0000313" key="2">
    <source>
        <dbReference type="EMBL" id="ADR64677.1"/>
    </source>
</evidence>
<dbReference type="PANTHER" id="PTHR30383:SF29">
    <property type="entry name" value="SGNH HYDROLASE-TYPE ESTERASE DOMAIN-CONTAINING PROTEIN"/>
    <property type="match status" value="1"/>
</dbReference>
<proteinExistence type="predicted"/>
<sequence length="407" mass="44941">MRRFLTYSLLFLFPLALPGQEIKLGKNEISFPSDSSCLDLVFSKMDSILFRGSGDLRILVIGDSHTQGGTFVKELRNDLVSLRPLSDGGFGFVFPFSAAKTNNPNGYVTRYSGTWTAARNTMKDPPRRLGLSGMALTTSDKTASVTLRSRGRKAKETEPKYYFNSVKVLGYSDRGNRVPVAILEGGDTLHGVPSMGDSCWTFTLPEMTDSVKIATEGDSGEYTLTGLYLDSSLHGITVSGTGVNGASLPSYARCKDLERDLAIVSPDLVIFEIGVNDAVAYSFDTALFESRYKALVSRVREVNPDCAILFMTNNDTFRYARKRGYYVNTNGSLARDAFFRIAGETGGAVWDFFSIMGGSGSMREWEKAGLARRDKVHFTDEGYELQGDLFFNALMDKFSEYMGRKAE</sequence>
<dbReference type="GO" id="GO:0016787">
    <property type="term" value="F:hydrolase activity"/>
    <property type="evidence" value="ECO:0007669"/>
    <property type="project" value="UniProtKB-KW"/>
</dbReference>
<evidence type="ECO:0000259" key="1">
    <source>
        <dbReference type="Pfam" id="PF13472"/>
    </source>
</evidence>
<dbReference type="PANTHER" id="PTHR30383">
    <property type="entry name" value="THIOESTERASE 1/PROTEASE 1/LYSOPHOSPHOLIPASE L1"/>
    <property type="match status" value="1"/>
</dbReference>
<dbReference type="InterPro" id="IPR036514">
    <property type="entry name" value="SGNH_hydro_sf"/>
</dbReference>
<organism evidence="2">
    <name type="scientific">uncultured microorganism</name>
    <dbReference type="NCBI Taxonomy" id="358574"/>
    <lineage>
        <taxon>unclassified sequences</taxon>
        <taxon>environmental samples</taxon>
    </lineage>
</organism>
<dbReference type="Gene3D" id="3.40.50.1110">
    <property type="entry name" value="SGNH hydrolase"/>
    <property type="match status" value="1"/>
</dbReference>
<dbReference type="Gene3D" id="2.60.120.1360">
    <property type="match status" value="1"/>
</dbReference>
<feature type="domain" description="SGNH hydrolase-type esterase" evidence="1">
    <location>
        <begin position="238"/>
        <end position="385"/>
    </location>
</feature>
<dbReference type="InterPro" id="IPR013830">
    <property type="entry name" value="SGNH_hydro"/>
</dbReference>
<dbReference type="Pfam" id="PF13472">
    <property type="entry name" value="Lipase_GDSL_2"/>
    <property type="match status" value="1"/>
</dbReference>
<name>E5F2M2_9ZZZZ</name>
<accession>E5F2M2</accession>
<reference evidence="2" key="1">
    <citation type="submission" date="2010-04" db="EMBL/GenBank/DDBJ databases">
        <authorList>
            <person name="Nguyen Nhung H."/>
            <person name="Marusact L."/>
            <person name="Uengwetwanit T."/>
            <person name="Harnpicharnchai P."/>
            <person name="Pongpattanakitshote S."/>
            <person name="Tanapongpipat S."/>
            <person name="Jirajaroenrat K."/>
            <person name="Rakshit S."/>
            <person name="Eurwilaichitr L."/>
        </authorList>
    </citation>
    <scope>NUCLEOTIDE SEQUENCE</scope>
</reference>
<protein>
    <submittedName>
        <fullName evidence="2">SGNH hydrolase superfamily protein</fullName>
    </submittedName>
</protein>
<dbReference type="EMBL" id="HM147842">
    <property type="protein sequence ID" value="ADR64677.1"/>
    <property type="molecule type" value="Genomic_DNA"/>
</dbReference>
<dbReference type="AlphaFoldDB" id="E5F2M2"/>
<keyword evidence="2" id="KW-0378">Hydrolase</keyword>
<reference evidence="2" key="2">
    <citation type="journal article" date="2012" name="Biosci. Biotechnol. Biochem.">
        <title>Identification and characterization of a cellulase-encoding gene from the buffalo rumen metagenomic library.</title>
        <authorList>
            <person name="Nguyen N.H."/>
            <person name="Maruset L."/>
            <person name="Uengwetwanit T."/>
            <person name="Mhuantong W."/>
            <person name="Harnpicharnchai P."/>
            <person name="Champreda V."/>
            <person name="Tanapongpipat S."/>
            <person name="Jirajaroenrat K."/>
            <person name="Rakshit S.K."/>
            <person name="Eurwilaichitr L."/>
            <person name="Pongpattanakitshote S."/>
        </authorList>
    </citation>
    <scope>NUCLEOTIDE SEQUENCE</scope>
</reference>
<dbReference type="InterPro" id="IPR051532">
    <property type="entry name" value="Ester_Hydrolysis_Enzymes"/>
</dbReference>
<dbReference type="SUPFAM" id="SSF52266">
    <property type="entry name" value="SGNH hydrolase"/>
    <property type="match status" value="1"/>
</dbReference>